<dbReference type="RefSeq" id="WP_154623904.1">
    <property type="nucleotide sequence ID" value="NZ_CP119540.1"/>
</dbReference>
<name>A0AAI9I4D2_PROST</name>
<dbReference type="InterPro" id="IPR014710">
    <property type="entry name" value="RmlC-like_jellyroll"/>
</dbReference>
<sequence>MKIKCFDATELPIEEWQESYGTNAEIFCWPVASDFSLRASLSQVSDSNYLKQYTKGKRLCVSLDNGNLSIVDCQQQRHSMAKIGDTFYAPAQQLAKLELQGSSVRLLNLLFNPERWSVTSQIITQEHRLPIGQAGMVYVLAGEWDVFGANCNSMKVNQGGWWLPDIGEGHLTPSEAGSKLIWLDITAYSVNKL</sequence>
<proteinExistence type="predicted"/>
<dbReference type="InterPro" id="IPR010282">
    <property type="entry name" value="Uncharacterised_HutD/Ves"/>
</dbReference>
<accession>A0AAI9I4D2</accession>
<organism evidence="1">
    <name type="scientific">Providencia stuartii</name>
    <dbReference type="NCBI Taxonomy" id="588"/>
    <lineage>
        <taxon>Bacteria</taxon>
        <taxon>Pseudomonadati</taxon>
        <taxon>Pseudomonadota</taxon>
        <taxon>Gammaproteobacteria</taxon>
        <taxon>Enterobacterales</taxon>
        <taxon>Morganellaceae</taxon>
        <taxon>Providencia</taxon>
    </lineage>
</organism>
<evidence type="ECO:0000313" key="1">
    <source>
        <dbReference type="EMBL" id="EMP9434741.1"/>
    </source>
</evidence>
<comment type="caution">
    <text evidence="1">The sequence shown here is derived from an EMBL/GenBank/DDBJ whole genome shotgun (WGS) entry which is preliminary data.</text>
</comment>
<dbReference type="AlphaFoldDB" id="A0AAI9I4D2"/>
<dbReference type="InterPro" id="IPR011051">
    <property type="entry name" value="RmlC_Cupin_sf"/>
</dbReference>
<dbReference type="SUPFAM" id="SSF51182">
    <property type="entry name" value="RmlC-like cupins"/>
    <property type="match status" value="1"/>
</dbReference>
<dbReference type="Pfam" id="PF05962">
    <property type="entry name" value="HutD"/>
    <property type="match status" value="1"/>
</dbReference>
<protein>
    <submittedName>
        <fullName evidence="1">HutD family protein</fullName>
    </submittedName>
</protein>
<gene>
    <name evidence="1" type="ORF">JRA39_003869</name>
</gene>
<dbReference type="Gene3D" id="2.60.120.10">
    <property type="entry name" value="Jelly Rolls"/>
    <property type="match status" value="1"/>
</dbReference>
<dbReference type="EMBL" id="AAZDVE040000045">
    <property type="protein sequence ID" value="EMP9434741.1"/>
    <property type="molecule type" value="Genomic_DNA"/>
</dbReference>
<reference evidence="1" key="1">
    <citation type="submission" date="2024-02" db="EMBL/GenBank/DDBJ databases">
        <authorList>
            <consortium name="Clinical and Environmental Microbiology Branch: Whole genome sequencing antimicrobial resistance pathogens in the healthcare setting"/>
        </authorList>
    </citation>
    <scope>NUCLEOTIDE SEQUENCE</scope>
    <source>
        <strain evidence="1">2020GO-00142</strain>
    </source>
</reference>